<proteinExistence type="predicted"/>
<evidence type="ECO:0000313" key="1">
    <source>
        <dbReference type="EMBL" id="AVE26321.1"/>
    </source>
</evidence>
<dbReference type="InterPro" id="IPR006983">
    <property type="entry name" value="MbeD_MobD"/>
</dbReference>
<protein>
    <submittedName>
        <fullName evidence="1">Putative MobD</fullName>
    </submittedName>
</protein>
<reference evidence="1" key="1">
    <citation type="journal article" date="2017" name="Front. Genet.">
        <title>The Role for the Small Cryptic Plasmids As Moldable Vectors for Genetic Innovation in Aeromonas salmonicida subsp. salmonicida.</title>
        <authorList>
            <person name="Attere S.A."/>
            <person name="Vincent A.T."/>
            <person name="Paccaud M."/>
            <person name="Frenette M."/>
            <person name="Charette S.J."/>
        </authorList>
    </citation>
    <scope>NUCLEOTIDE SEQUENCE</scope>
    <source>
        <strain evidence="1">HER1084</strain>
        <plasmid evidence="1">pAsaXII</plasmid>
    </source>
</reference>
<dbReference type="EMBL" id="MF621618">
    <property type="protein sequence ID" value="AVE26321.1"/>
    <property type="molecule type" value="Genomic_DNA"/>
</dbReference>
<gene>
    <name evidence="1" type="primary">mobD</name>
</gene>
<dbReference type="NCBIfam" id="NF033829">
    <property type="entry name" value="plas_excl_MbeD"/>
    <property type="match status" value="1"/>
</dbReference>
<sequence>MTELERQLLKALENLEGGYKAQHAAWESAYSDLRLMFEATSTENLALRESVGSLSKQVLHLSEQVERLSQKLKP</sequence>
<accession>A0A343UNK4</accession>
<geneLocation type="plasmid" evidence="1">
    <name>pAsaXII</name>
</geneLocation>
<dbReference type="RefSeq" id="WP_021314586.1">
    <property type="nucleotide sequence ID" value="NZ_MF621618.1"/>
</dbReference>
<name>A0A343UNK4_AERSS</name>
<dbReference type="Pfam" id="PF04899">
    <property type="entry name" value="MbeD_MobD"/>
    <property type="match status" value="1"/>
</dbReference>
<keyword evidence="1" id="KW-0614">Plasmid</keyword>
<dbReference type="AlphaFoldDB" id="A0A343UNK4"/>
<organism evidence="1">
    <name type="scientific">Aeromonas salmonicida subsp. salmonicida</name>
    <dbReference type="NCBI Taxonomy" id="29491"/>
    <lineage>
        <taxon>Bacteria</taxon>
        <taxon>Pseudomonadati</taxon>
        <taxon>Pseudomonadota</taxon>
        <taxon>Gammaproteobacteria</taxon>
        <taxon>Aeromonadales</taxon>
        <taxon>Aeromonadaceae</taxon>
        <taxon>Aeromonas</taxon>
    </lineage>
</organism>
<dbReference type="GeneID" id="97137861"/>